<dbReference type="GeneID" id="9950313"/>
<gene>
    <name evidence="2" type="ORF">LOAG_12848</name>
</gene>
<keyword evidence="1" id="KW-1133">Transmembrane helix</keyword>
<organism evidence="2">
    <name type="scientific">Loa loa</name>
    <name type="common">Eye worm</name>
    <name type="synonym">Filaria loa</name>
    <dbReference type="NCBI Taxonomy" id="7209"/>
    <lineage>
        <taxon>Eukaryota</taxon>
        <taxon>Metazoa</taxon>
        <taxon>Ecdysozoa</taxon>
        <taxon>Nematoda</taxon>
        <taxon>Chromadorea</taxon>
        <taxon>Rhabditida</taxon>
        <taxon>Spirurina</taxon>
        <taxon>Spiruromorpha</taxon>
        <taxon>Filarioidea</taxon>
        <taxon>Onchocercidae</taxon>
        <taxon>Loa</taxon>
    </lineage>
</organism>
<name>A0A1S0TKJ0_LOALO</name>
<feature type="transmembrane region" description="Helical" evidence="1">
    <location>
        <begin position="12"/>
        <end position="34"/>
    </location>
</feature>
<feature type="transmembrane region" description="Helical" evidence="1">
    <location>
        <begin position="54"/>
        <end position="74"/>
    </location>
</feature>
<keyword evidence="1" id="KW-0812">Transmembrane</keyword>
<dbReference type="CTD" id="9950313"/>
<protein>
    <submittedName>
        <fullName evidence="2">Uncharacterized protein</fullName>
    </submittedName>
</protein>
<dbReference type="RefSeq" id="XP_003148408.1">
    <property type="nucleotide sequence ID" value="XM_003148360.1"/>
</dbReference>
<reference evidence="2" key="1">
    <citation type="submission" date="2012-04" db="EMBL/GenBank/DDBJ databases">
        <title>The Genome Sequence of Loa loa.</title>
        <authorList>
            <consortium name="The Broad Institute Genome Sequencing Platform"/>
            <consortium name="Broad Institute Genome Sequencing Center for Infectious Disease"/>
            <person name="Nutman T.B."/>
            <person name="Fink D.L."/>
            <person name="Russ C."/>
            <person name="Young S."/>
            <person name="Zeng Q."/>
            <person name="Gargeya S."/>
            <person name="Alvarado L."/>
            <person name="Berlin A."/>
            <person name="Chapman S.B."/>
            <person name="Chen Z."/>
            <person name="Freedman E."/>
            <person name="Gellesch M."/>
            <person name="Goldberg J."/>
            <person name="Griggs A."/>
            <person name="Gujja S."/>
            <person name="Heilman E.R."/>
            <person name="Heiman D."/>
            <person name="Howarth C."/>
            <person name="Mehta T."/>
            <person name="Neiman D."/>
            <person name="Pearson M."/>
            <person name="Roberts A."/>
            <person name="Saif S."/>
            <person name="Shea T."/>
            <person name="Shenoy N."/>
            <person name="Sisk P."/>
            <person name="Stolte C."/>
            <person name="Sykes S."/>
            <person name="White J."/>
            <person name="Yandava C."/>
            <person name="Haas B."/>
            <person name="Henn M.R."/>
            <person name="Nusbaum C."/>
            <person name="Birren B."/>
        </authorList>
    </citation>
    <scope>NUCLEOTIDE SEQUENCE [LARGE SCALE GENOMIC DNA]</scope>
</reference>
<proteinExistence type="predicted"/>
<accession>A0A1S0TKJ0</accession>
<keyword evidence="1" id="KW-0472">Membrane</keyword>
<dbReference type="AlphaFoldDB" id="A0A1S0TKJ0"/>
<evidence type="ECO:0000313" key="2">
    <source>
        <dbReference type="EMBL" id="EFO15662.1"/>
    </source>
</evidence>
<dbReference type="InParanoid" id="A0A1S0TKJ0"/>
<dbReference type="KEGG" id="loa:LOAG_12848"/>
<evidence type="ECO:0000256" key="1">
    <source>
        <dbReference type="SAM" id="Phobius"/>
    </source>
</evidence>
<dbReference type="EMBL" id="JH712574">
    <property type="protein sequence ID" value="EFO15662.1"/>
    <property type="molecule type" value="Genomic_DNA"/>
</dbReference>
<sequence>MTTTATITLTARVVTMTATIISTVTITMIAIKITTTTTITIKATREKNTTNNKIFLFAFIPKFINHFVICIFTFKMKQGKLSKIQQFKFQKIFRQNELSLKFQPYYAK</sequence>